<keyword evidence="2" id="KW-1185">Reference proteome</keyword>
<comment type="caution">
    <text evidence="1">The sequence shown here is derived from an EMBL/GenBank/DDBJ whole genome shotgun (WGS) entry which is preliminary data.</text>
</comment>
<evidence type="ECO:0000313" key="2">
    <source>
        <dbReference type="Proteomes" id="UP001183619"/>
    </source>
</evidence>
<gene>
    <name evidence="1" type="ORF">J2S37_000507</name>
</gene>
<dbReference type="Proteomes" id="UP001183619">
    <property type="component" value="Unassembled WGS sequence"/>
</dbReference>
<reference evidence="1 2" key="1">
    <citation type="submission" date="2023-07" db="EMBL/GenBank/DDBJ databases">
        <title>Sequencing the genomes of 1000 actinobacteria strains.</title>
        <authorList>
            <person name="Klenk H.-P."/>
        </authorList>
    </citation>
    <scope>NUCLEOTIDE SEQUENCE [LARGE SCALE GENOMIC DNA]</scope>
    <source>
        <strain evidence="1 2">DSM 44508</strain>
    </source>
</reference>
<evidence type="ECO:0000313" key="1">
    <source>
        <dbReference type="EMBL" id="MDR7353969.1"/>
    </source>
</evidence>
<protein>
    <submittedName>
        <fullName evidence="1">Uncharacterized protein</fullName>
    </submittedName>
</protein>
<organism evidence="1 2">
    <name type="scientific">Corynebacterium felinum</name>
    <dbReference type="NCBI Taxonomy" id="131318"/>
    <lineage>
        <taxon>Bacteria</taxon>
        <taxon>Bacillati</taxon>
        <taxon>Actinomycetota</taxon>
        <taxon>Actinomycetes</taxon>
        <taxon>Mycobacteriales</taxon>
        <taxon>Corynebacteriaceae</taxon>
        <taxon>Corynebacterium</taxon>
    </lineage>
</organism>
<sequence length="47" mass="5295">MAGVHRIIILERNVVITFKFSLILHNTLGTAFIGSFPTLHDSQDSHF</sequence>
<dbReference type="EMBL" id="JAVDYF010000001">
    <property type="protein sequence ID" value="MDR7353969.1"/>
    <property type="molecule type" value="Genomic_DNA"/>
</dbReference>
<proteinExistence type="predicted"/>
<accession>A0ABU2B7G5</accession>
<name>A0ABU2B7G5_9CORY</name>